<dbReference type="SUPFAM" id="SSF52540">
    <property type="entry name" value="P-loop containing nucleoside triphosphate hydrolases"/>
    <property type="match status" value="1"/>
</dbReference>
<evidence type="ECO:0000313" key="1">
    <source>
        <dbReference type="EMBL" id="SUN07610.1"/>
    </source>
</evidence>
<sequence>MKIAIIGYSASGKSTLAAYLSKHYQIPCLHLDKLRFLPHWQERPDDEVRQELQTFLAKESWIIDGNYTSFCYSRSTLKYII</sequence>
<reference evidence="1 2" key="1">
    <citation type="submission" date="2018-06" db="EMBL/GenBank/DDBJ databases">
        <authorList>
            <consortium name="Pathogen Informatics"/>
            <person name="Doyle S."/>
        </authorList>
    </citation>
    <scope>NUCLEOTIDE SEQUENCE [LARGE SCALE GENOMIC DNA]</scope>
    <source>
        <strain evidence="1 2">NCTC12957</strain>
    </source>
</reference>
<dbReference type="PANTHER" id="PTHR37816">
    <property type="entry name" value="YALI0E33011P"/>
    <property type="match status" value="1"/>
</dbReference>
<dbReference type="InterPro" id="IPR027417">
    <property type="entry name" value="P-loop_NTPase"/>
</dbReference>
<dbReference type="Gene3D" id="3.40.50.300">
    <property type="entry name" value="P-loop containing nucleotide triphosphate hydrolases"/>
    <property type="match status" value="1"/>
</dbReference>
<dbReference type="Proteomes" id="UP000255213">
    <property type="component" value="Unassembled WGS sequence"/>
</dbReference>
<organism evidence="1 2">
    <name type="scientific">Streptococcus acidominimus</name>
    <dbReference type="NCBI Taxonomy" id="1326"/>
    <lineage>
        <taxon>Bacteria</taxon>
        <taxon>Bacillati</taxon>
        <taxon>Bacillota</taxon>
        <taxon>Bacilli</taxon>
        <taxon>Lactobacillales</taxon>
        <taxon>Streptococcaceae</taxon>
        <taxon>Streptococcus</taxon>
    </lineage>
</organism>
<gene>
    <name evidence="1" type="primary">flaR_2</name>
    <name evidence="1" type="ORF">NCTC12957_01288</name>
</gene>
<dbReference type="AlphaFoldDB" id="A0A380IFJ4"/>
<protein>
    <submittedName>
        <fullName evidence="1">Topology modulation protein</fullName>
    </submittedName>
</protein>
<name>A0A380IFJ4_STRAI</name>
<dbReference type="EMBL" id="UHEN01000001">
    <property type="protein sequence ID" value="SUN07610.1"/>
    <property type="molecule type" value="Genomic_DNA"/>
</dbReference>
<dbReference type="InterPro" id="IPR052922">
    <property type="entry name" value="Cytidylate_Kinase-2"/>
</dbReference>
<dbReference type="PANTHER" id="PTHR37816:SF3">
    <property type="entry name" value="MODULATES DNA TOPOLOGY"/>
    <property type="match status" value="1"/>
</dbReference>
<evidence type="ECO:0000313" key="2">
    <source>
        <dbReference type="Proteomes" id="UP000255213"/>
    </source>
</evidence>
<proteinExistence type="predicted"/>
<accession>A0A380IFJ4</accession>